<name>A0A0B1PAD8_UNCNE</name>
<sequence>MGNETSTNENKVTIRGNIIHWSSTKCKRVTRSVLASELYAMVNGVDMAVAIGSTLYMITCQLKIPNIPIVICTDSFSLYECMVKLGTTKEKRLMIDIMALRQSYERRELSEVRWINGRDNPADAMTKADATKSLKELIEHNEMTIRVEGWVQRSNDQQMIND</sequence>
<protein>
    <recommendedName>
        <fullName evidence="3">Polyprotein</fullName>
    </recommendedName>
</protein>
<dbReference type="EMBL" id="JNVN01001311">
    <property type="protein sequence ID" value="KHJ33634.1"/>
    <property type="molecule type" value="Genomic_DNA"/>
</dbReference>
<dbReference type="STRING" id="52586.A0A0B1PAD8"/>
<dbReference type="HOGENOM" id="CLU_002055_1_2_1"/>
<reference evidence="1 2" key="1">
    <citation type="journal article" date="2014" name="BMC Genomics">
        <title>Adaptive genomic structural variation in the grape powdery mildew pathogen, Erysiphe necator.</title>
        <authorList>
            <person name="Jones L."/>
            <person name="Riaz S."/>
            <person name="Morales-Cruz A."/>
            <person name="Amrine K.C."/>
            <person name="McGuire B."/>
            <person name="Gubler W.D."/>
            <person name="Walker M.A."/>
            <person name="Cantu D."/>
        </authorList>
    </citation>
    <scope>NUCLEOTIDE SEQUENCE [LARGE SCALE GENOMIC DNA]</scope>
    <source>
        <strain evidence="2">c</strain>
    </source>
</reference>
<evidence type="ECO:0008006" key="3">
    <source>
        <dbReference type="Google" id="ProtNLM"/>
    </source>
</evidence>
<evidence type="ECO:0000313" key="2">
    <source>
        <dbReference type="Proteomes" id="UP000030854"/>
    </source>
</evidence>
<dbReference type="AlphaFoldDB" id="A0A0B1PAD8"/>
<proteinExistence type="predicted"/>
<organism evidence="1 2">
    <name type="scientific">Uncinula necator</name>
    <name type="common">Grape powdery mildew</name>
    <dbReference type="NCBI Taxonomy" id="52586"/>
    <lineage>
        <taxon>Eukaryota</taxon>
        <taxon>Fungi</taxon>
        <taxon>Dikarya</taxon>
        <taxon>Ascomycota</taxon>
        <taxon>Pezizomycotina</taxon>
        <taxon>Leotiomycetes</taxon>
        <taxon>Erysiphales</taxon>
        <taxon>Erysiphaceae</taxon>
        <taxon>Erysiphe</taxon>
    </lineage>
</organism>
<accession>A0A0B1PAD8</accession>
<dbReference type="Proteomes" id="UP000030854">
    <property type="component" value="Unassembled WGS sequence"/>
</dbReference>
<keyword evidence="2" id="KW-1185">Reference proteome</keyword>
<comment type="caution">
    <text evidence="1">The sequence shown here is derived from an EMBL/GenBank/DDBJ whole genome shotgun (WGS) entry which is preliminary data.</text>
</comment>
<gene>
    <name evidence="1" type="ORF">EV44_g3547</name>
</gene>
<dbReference type="OMA" id="NEMTIRV"/>
<evidence type="ECO:0000313" key="1">
    <source>
        <dbReference type="EMBL" id="KHJ33634.1"/>
    </source>
</evidence>